<organism evidence="1 2">
    <name type="scientific">Streptomyces malaysiense</name>
    <dbReference type="NCBI Taxonomy" id="1428626"/>
    <lineage>
        <taxon>Bacteria</taxon>
        <taxon>Bacillati</taxon>
        <taxon>Actinomycetota</taxon>
        <taxon>Actinomycetes</taxon>
        <taxon>Kitasatosporales</taxon>
        <taxon>Streptomycetaceae</taxon>
        <taxon>Streptomyces</taxon>
    </lineage>
</organism>
<accession>A0A1J4QAP3</accession>
<keyword evidence="2" id="KW-1185">Reference proteome</keyword>
<proteinExistence type="predicted"/>
<gene>
    <name evidence="1" type="ORF">VT52_003610</name>
</gene>
<name>A0A1J4QAP3_9ACTN</name>
<evidence type="ECO:0008006" key="3">
    <source>
        <dbReference type="Google" id="ProtNLM"/>
    </source>
</evidence>
<evidence type="ECO:0000313" key="1">
    <source>
        <dbReference type="EMBL" id="OIK29160.1"/>
    </source>
</evidence>
<protein>
    <recommendedName>
        <fullName evidence="3">AG1 protein</fullName>
    </recommendedName>
</protein>
<reference evidence="1" key="1">
    <citation type="submission" date="2016-10" db="EMBL/GenBank/DDBJ databases">
        <title>Genome sequence of Streptomyces malaysiense MUSC 136.</title>
        <authorList>
            <person name="Lee L.-H."/>
            <person name="Ser H.-L."/>
        </authorList>
    </citation>
    <scope>NUCLEOTIDE SEQUENCE [LARGE SCALE GENOMIC DNA]</scope>
    <source>
        <strain evidence="1">MUSC 136</strain>
    </source>
</reference>
<dbReference type="RefSeq" id="WP_046416815.1">
    <property type="nucleotide sequence ID" value="NZ_LBDA02000006.1"/>
</dbReference>
<evidence type="ECO:0000313" key="2">
    <source>
        <dbReference type="Proteomes" id="UP000034838"/>
    </source>
</evidence>
<dbReference type="Proteomes" id="UP000034838">
    <property type="component" value="Unassembled WGS sequence"/>
</dbReference>
<dbReference type="OrthoDB" id="4313158at2"/>
<dbReference type="AlphaFoldDB" id="A0A1J4QAP3"/>
<dbReference type="EMBL" id="LBDA02000006">
    <property type="protein sequence ID" value="OIK29160.1"/>
    <property type="molecule type" value="Genomic_DNA"/>
</dbReference>
<sequence length="152" mass="16348">MARDEWEQLKTEALKKQSAHMQLNHLVPEGGGGGNGKGAWGDLKVSQTDLAAVGKAAHELFENFGLYSDHARISSMKAAGGLESEGFALGAALDHVAEHWVDQVQTLLDACAHISNHLRFTKNQHAADDTYIAGTLSSISVLDEGFDHRKGD</sequence>
<comment type="caution">
    <text evidence="1">The sequence shown here is derived from an EMBL/GenBank/DDBJ whole genome shotgun (WGS) entry which is preliminary data.</text>
</comment>